<comment type="caution">
    <text evidence="3">The sequence shown here is derived from an EMBL/GenBank/DDBJ whole genome shotgun (WGS) entry which is preliminary data.</text>
</comment>
<dbReference type="RefSeq" id="WP_310098606.1">
    <property type="nucleotide sequence ID" value="NZ_JAVDUU010000003.1"/>
</dbReference>
<dbReference type="EMBL" id="JAVDUU010000003">
    <property type="protein sequence ID" value="MDR6943763.1"/>
    <property type="molecule type" value="Genomic_DNA"/>
</dbReference>
<evidence type="ECO:0000313" key="4">
    <source>
        <dbReference type="Proteomes" id="UP001247620"/>
    </source>
</evidence>
<dbReference type="Pfam" id="PF20243">
    <property type="entry name" value="MbnP"/>
    <property type="match status" value="1"/>
</dbReference>
<gene>
    <name evidence="3" type="ORF">J2W55_003616</name>
</gene>
<sequence length="250" mass="27472">MKRIILVSVAVWLLAGDIYASAGIKADTGKVYLNFKNEVNGTPLKLNDTTAHYSNANHDHFTVSTFKYYISNITLTTTDNKEVTIPNTYYLVNAADSSSLKQELKGVPTGKYKAISFLIGVDSTRNFGGAQSGCLDPANGMFWTWNSGYIFLMLEGNSPQSAAKFHKLTFHVGGIKRQNTLRTFSQSFKKPMLITVHKPTSIGIKADAAVLFKGKNLIDFSKLSYTMGGPNAVLLADNYSDSLFTIELLK</sequence>
<accession>A0ABU1TEI6</accession>
<organism evidence="3 4">
    <name type="scientific">Mucilaginibacter pocheonensis</name>
    <dbReference type="NCBI Taxonomy" id="398050"/>
    <lineage>
        <taxon>Bacteria</taxon>
        <taxon>Pseudomonadati</taxon>
        <taxon>Bacteroidota</taxon>
        <taxon>Sphingobacteriia</taxon>
        <taxon>Sphingobacteriales</taxon>
        <taxon>Sphingobacteriaceae</taxon>
        <taxon>Mucilaginibacter</taxon>
    </lineage>
</organism>
<reference evidence="3 4" key="1">
    <citation type="submission" date="2023-07" db="EMBL/GenBank/DDBJ databases">
        <title>Sorghum-associated microbial communities from plants grown in Nebraska, USA.</title>
        <authorList>
            <person name="Schachtman D."/>
        </authorList>
    </citation>
    <scope>NUCLEOTIDE SEQUENCE [LARGE SCALE GENOMIC DNA]</scope>
    <source>
        <strain evidence="3 4">3262</strain>
    </source>
</reference>
<name>A0ABU1TEI6_9SPHI</name>
<feature type="signal peptide" evidence="1">
    <location>
        <begin position="1"/>
        <end position="22"/>
    </location>
</feature>
<evidence type="ECO:0000259" key="2">
    <source>
        <dbReference type="Pfam" id="PF20243"/>
    </source>
</evidence>
<keyword evidence="4" id="KW-1185">Reference proteome</keyword>
<proteinExistence type="predicted"/>
<keyword evidence="1" id="KW-0732">Signal</keyword>
<feature type="domain" description="Copper-binding protein MbnP-like" evidence="2">
    <location>
        <begin position="28"/>
        <end position="222"/>
    </location>
</feature>
<dbReference type="InterPro" id="IPR046863">
    <property type="entry name" value="MbnP-like_dom"/>
</dbReference>
<feature type="chain" id="PRO_5046982732" description="Copper-binding protein MbnP-like domain-containing protein" evidence="1">
    <location>
        <begin position="23"/>
        <end position="250"/>
    </location>
</feature>
<evidence type="ECO:0000313" key="3">
    <source>
        <dbReference type="EMBL" id="MDR6943763.1"/>
    </source>
</evidence>
<evidence type="ECO:0000256" key="1">
    <source>
        <dbReference type="SAM" id="SignalP"/>
    </source>
</evidence>
<protein>
    <recommendedName>
        <fullName evidence="2">Copper-binding protein MbnP-like domain-containing protein</fullName>
    </recommendedName>
</protein>
<dbReference type="Proteomes" id="UP001247620">
    <property type="component" value="Unassembled WGS sequence"/>
</dbReference>